<dbReference type="EMBL" id="PDJE01000001">
    <property type="protein sequence ID" value="PFG30424.1"/>
    <property type="molecule type" value="Genomic_DNA"/>
</dbReference>
<accession>A0A2A9DV31</accession>
<keyword evidence="7" id="KW-0276">Fatty acid metabolism</keyword>
<dbReference type="Pfam" id="PF02770">
    <property type="entry name" value="Acyl-CoA_dh_M"/>
    <property type="match status" value="1"/>
</dbReference>
<evidence type="ECO:0000256" key="5">
    <source>
        <dbReference type="ARBA" id="ARBA00022630"/>
    </source>
</evidence>
<evidence type="ECO:0000256" key="1">
    <source>
        <dbReference type="ARBA" id="ARBA00001974"/>
    </source>
</evidence>
<dbReference type="Proteomes" id="UP000221369">
    <property type="component" value="Unassembled WGS sequence"/>
</dbReference>
<dbReference type="GO" id="GO:0071949">
    <property type="term" value="F:FAD binding"/>
    <property type="evidence" value="ECO:0007669"/>
    <property type="project" value="InterPro"/>
</dbReference>
<evidence type="ECO:0000256" key="8">
    <source>
        <dbReference type="ARBA" id="ARBA00023002"/>
    </source>
</evidence>
<keyword evidence="5" id="KW-0285">Flavoprotein</keyword>
<dbReference type="AlphaFoldDB" id="A0A2A9DV31"/>
<dbReference type="Pfam" id="PF01756">
    <property type="entry name" value="ACOX"/>
    <property type="match status" value="1"/>
</dbReference>
<dbReference type="GO" id="GO:0033540">
    <property type="term" value="P:fatty acid beta-oxidation using acyl-CoA oxidase"/>
    <property type="evidence" value="ECO:0007669"/>
    <property type="project" value="TreeGrafter"/>
</dbReference>
<evidence type="ECO:0000256" key="6">
    <source>
        <dbReference type="ARBA" id="ARBA00022827"/>
    </source>
</evidence>
<evidence type="ECO:0000259" key="11">
    <source>
        <dbReference type="Pfam" id="PF01756"/>
    </source>
</evidence>
<evidence type="ECO:0000256" key="3">
    <source>
        <dbReference type="ARBA" id="ARBA00006288"/>
    </source>
</evidence>
<evidence type="ECO:0000256" key="4">
    <source>
        <dbReference type="ARBA" id="ARBA00012870"/>
    </source>
</evidence>
<comment type="caution">
    <text evidence="14">The sequence shown here is derived from an EMBL/GenBank/DDBJ whole genome shotgun (WGS) entry which is preliminary data.</text>
</comment>
<protein>
    <recommendedName>
        <fullName evidence="4">acyl-CoA oxidase</fullName>
        <ecNumber evidence="4">1.3.3.6</ecNumber>
    </recommendedName>
</protein>
<evidence type="ECO:0000313" key="14">
    <source>
        <dbReference type="EMBL" id="PFG30424.1"/>
    </source>
</evidence>
<comment type="similarity">
    <text evidence="3">Belongs to the acyl-CoA oxidase family.</text>
</comment>
<organism evidence="14 15">
    <name type="scientific">Paramicrobacterium agarici</name>
    <dbReference type="NCBI Taxonomy" id="630514"/>
    <lineage>
        <taxon>Bacteria</taxon>
        <taxon>Bacillati</taxon>
        <taxon>Actinomycetota</taxon>
        <taxon>Actinomycetes</taxon>
        <taxon>Micrococcales</taxon>
        <taxon>Microbacteriaceae</taxon>
        <taxon>Paramicrobacterium</taxon>
    </lineage>
</organism>
<evidence type="ECO:0000256" key="7">
    <source>
        <dbReference type="ARBA" id="ARBA00022832"/>
    </source>
</evidence>
<dbReference type="SUPFAM" id="SSF47203">
    <property type="entry name" value="Acyl-CoA dehydrogenase C-terminal domain-like"/>
    <property type="match status" value="2"/>
</dbReference>
<evidence type="ECO:0000256" key="9">
    <source>
        <dbReference type="ARBA" id="ARBA00023098"/>
    </source>
</evidence>
<dbReference type="GO" id="GO:0005504">
    <property type="term" value="F:fatty acid binding"/>
    <property type="evidence" value="ECO:0007669"/>
    <property type="project" value="TreeGrafter"/>
</dbReference>
<dbReference type="FunFam" id="1.20.140.10:FF:000010">
    <property type="entry name" value="Acyl-coenzyme A oxidase"/>
    <property type="match status" value="1"/>
</dbReference>
<dbReference type="FunFam" id="2.40.110.10:FF:000005">
    <property type="entry name" value="Acyl-coenzyme A oxidase"/>
    <property type="match status" value="1"/>
</dbReference>
<keyword evidence="6" id="KW-0274">FAD</keyword>
<keyword evidence="9" id="KW-0443">Lipid metabolism</keyword>
<dbReference type="InterPro" id="IPR036250">
    <property type="entry name" value="AcylCo_DH-like_C"/>
</dbReference>
<dbReference type="SUPFAM" id="SSF56645">
    <property type="entry name" value="Acyl-CoA dehydrogenase NM domain-like"/>
    <property type="match status" value="1"/>
</dbReference>
<dbReference type="InterPro" id="IPR012258">
    <property type="entry name" value="Acyl-CoA_oxidase"/>
</dbReference>
<feature type="domain" description="Acyl-CoA oxidase C-alpha1" evidence="13">
    <location>
        <begin position="319"/>
        <end position="478"/>
    </location>
</feature>
<dbReference type="InterPro" id="IPR002655">
    <property type="entry name" value="Acyl-CoA_oxidase_C"/>
</dbReference>
<reference evidence="14 15" key="1">
    <citation type="submission" date="2017-10" db="EMBL/GenBank/DDBJ databases">
        <title>Sequencing the genomes of 1000 actinobacteria strains.</title>
        <authorList>
            <person name="Klenk H.-P."/>
        </authorList>
    </citation>
    <scope>NUCLEOTIDE SEQUENCE [LARGE SCALE GENOMIC DNA]</scope>
    <source>
        <strain evidence="14 15">DSM 21798</strain>
    </source>
</reference>
<comment type="subcellular location">
    <subcellularLocation>
        <location evidence="2">Peroxisome</location>
    </subcellularLocation>
</comment>
<dbReference type="Pfam" id="PF22924">
    <property type="entry name" value="ACOX_C_alpha1"/>
    <property type="match status" value="1"/>
</dbReference>
<dbReference type="PANTHER" id="PTHR10909">
    <property type="entry name" value="ELECTRON TRANSPORT OXIDOREDUCTASE"/>
    <property type="match status" value="1"/>
</dbReference>
<dbReference type="FunFam" id="1.20.140.10:FF:000007">
    <property type="entry name" value="Acyl-coenzyme A oxidase"/>
    <property type="match status" value="1"/>
</dbReference>
<dbReference type="InterPro" id="IPR055060">
    <property type="entry name" value="ACOX_C_alpha1"/>
</dbReference>
<evidence type="ECO:0000313" key="15">
    <source>
        <dbReference type="Proteomes" id="UP000221369"/>
    </source>
</evidence>
<keyword evidence="10" id="KW-0576">Peroxisome</keyword>
<evidence type="ECO:0000256" key="10">
    <source>
        <dbReference type="ARBA" id="ARBA00023140"/>
    </source>
</evidence>
<dbReference type="InterPro" id="IPR009100">
    <property type="entry name" value="AcylCoA_DH/oxidase_NM_dom_sf"/>
</dbReference>
<keyword evidence="8" id="KW-0560">Oxidoreductase</keyword>
<evidence type="ECO:0000259" key="13">
    <source>
        <dbReference type="Pfam" id="PF22924"/>
    </source>
</evidence>
<gene>
    <name evidence="14" type="ORF">ATJ78_1353</name>
</gene>
<comment type="cofactor">
    <cofactor evidence="1">
        <name>FAD</name>
        <dbReference type="ChEBI" id="CHEBI:57692"/>
    </cofactor>
</comment>
<proteinExistence type="inferred from homology"/>
<sequence length="721" mass="78980">MWTTTTEKGEGTAVTQNLETPDDVIDVANVRETVDTGPVRVSGSVSFDAAEVQRVLLGRWADIRTSARELAARPEMQRIEGQPMDEHRERVLKQLHLLVENGQVLRAFPKRLGGDDDAGGNIAGFEELVLADPSLQIKSGVQWGLFGAAVLHLGTEKHHDRLLPGIMTLDVPGAFAMTEIGHGSDVASIGTTATYDESTQEFVINTPFKGAWKEFLGNAARDGIAATVFAQLITKGVNHGVHCFYVPIRDENGAFLPGVGGEDDGLKGGLNGIDNGRLHFTDVRIPRDNLLNRYGDVAEDGTYSSPIASPGRRFFTMLGTLVQGRVSLDGAATTASALGLTIAIRYADQRRQFNAASDTDEEVLLDYQKHQRRLLPRLAQTYAQTFAHDTLLAKFDEVFSGRADSDDDRQDLETLAAALKPLSTWHALDTLQECREACGGAGFMNANRFTSLRADLDVYVTFEGDNNVLLQLVAKRLLTDFSSKFRKADAGALARYVVAQAADRAYHGSGLRTLGQTLGDLGSTARSVGQLRETDVQRELLTDRVETMIEKIAAELRPASKMSKKDAADLFNSQQAELIEAARAHGELLQWEAFTAGLGAVQDADTRQVLTWLRDLFGLSLIEKHLAWYLMNGRLSSQRAEAVSAYINRLVARLRPYAVQLVDAFGFDEAHLRAPIATDGEQQRQDEARSYYEALRASGEAPVDEKVLRAREKAAAKKLAR</sequence>
<dbReference type="PIRSF" id="PIRSF000168">
    <property type="entry name" value="Acyl-CoA_oxidase"/>
    <property type="match status" value="1"/>
</dbReference>
<evidence type="ECO:0000259" key="12">
    <source>
        <dbReference type="Pfam" id="PF02770"/>
    </source>
</evidence>
<feature type="domain" description="Acyl-CoA oxidase C-terminal" evidence="11">
    <location>
        <begin position="538"/>
        <end position="677"/>
    </location>
</feature>
<keyword evidence="15" id="KW-1185">Reference proteome</keyword>
<dbReference type="EC" id="1.3.3.6" evidence="4"/>
<name>A0A2A9DV31_9MICO</name>
<dbReference type="Gene3D" id="2.40.110.10">
    <property type="entry name" value="Butyryl-CoA Dehydrogenase, subunit A, domain 2"/>
    <property type="match status" value="1"/>
</dbReference>
<dbReference type="Gene3D" id="1.20.140.10">
    <property type="entry name" value="Butyryl-CoA Dehydrogenase, subunit A, domain 3"/>
    <property type="match status" value="2"/>
</dbReference>
<feature type="domain" description="Acyl-CoA oxidase/dehydrogenase middle" evidence="12">
    <location>
        <begin position="174"/>
        <end position="283"/>
    </location>
</feature>
<dbReference type="InterPro" id="IPR006091">
    <property type="entry name" value="Acyl-CoA_Oxase/DH_mid-dom"/>
</dbReference>
<dbReference type="GO" id="GO:0003997">
    <property type="term" value="F:acyl-CoA oxidase activity"/>
    <property type="evidence" value="ECO:0007669"/>
    <property type="project" value="UniProtKB-EC"/>
</dbReference>
<dbReference type="InterPro" id="IPR046373">
    <property type="entry name" value="Acyl-CoA_Oxase/DH_mid-dom_sf"/>
</dbReference>
<dbReference type="GO" id="GO:0055088">
    <property type="term" value="P:lipid homeostasis"/>
    <property type="evidence" value="ECO:0007669"/>
    <property type="project" value="TreeGrafter"/>
</dbReference>
<evidence type="ECO:0000256" key="2">
    <source>
        <dbReference type="ARBA" id="ARBA00004275"/>
    </source>
</evidence>